<keyword evidence="1" id="KW-0479">Metal-binding</keyword>
<accession>A0A250X2G7</accession>
<dbReference type="InterPro" id="IPR013083">
    <property type="entry name" value="Znf_RING/FYVE/PHD"/>
</dbReference>
<feature type="compositionally biased region" description="Polar residues" evidence="5">
    <location>
        <begin position="103"/>
        <end position="112"/>
    </location>
</feature>
<sequence>MSSEQRMNSLRIALATLTGETSRDQLEETLTACRFHRLVHGVDEPQQNPFLMSSYTLLRHPSLNLKHQQQHSKGVMINPKLLSTHQAVYVGLAVSDRGPDGSSIGQNASASTDRGPAGSSIGQNASASTDRGPAGSSIGQNASASTESPVVALLPSSPAEAESLITQVSTENMNDGYALPLGDYNASLQNSRQTKAEKSTHHDEYDSCCGICLDHGDLVIIEKCSHALCVDCALELLKVHPSDLVPCPFCRGPIQGFRI</sequence>
<dbReference type="AlphaFoldDB" id="A0A250X2G7"/>
<evidence type="ECO:0000256" key="4">
    <source>
        <dbReference type="PROSITE-ProRule" id="PRU00175"/>
    </source>
</evidence>
<gene>
    <name evidence="7" type="ORF">CEUSTIGMA_g4729.t1</name>
</gene>
<feature type="compositionally biased region" description="Polar residues" evidence="5">
    <location>
        <begin position="137"/>
        <end position="148"/>
    </location>
</feature>
<dbReference type="OrthoDB" id="513758at2759"/>
<feature type="domain" description="RING-type" evidence="6">
    <location>
        <begin position="209"/>
        <end position="251"/>
    </location>
</feature>
<comment type="caution">
    <text evidence="7">The sequence shown here is derived from an EMBL/GenBank/DDBJ whole genome shotgun (WGS) entry which is preliminary data.</text>
</comment>
<dbReference type="InterPro" id="IPR017907">
    <property type="entry name" value="Znf_RING_CS"/>
</dbReference>
<evidence type="ECO:0000256" key="1">
    <source>
        <dbReference type="ARBA" id="ARBA00022723"/>
    </source>
</evidence>
<dbReference type="PROSITE" id="PS50089">
    <property type="entry name" value="ZF_RING_2"/>
    <property type="match status" value="1"/>
</dbReference>
<feature type="compositionally biased region" description="Polar residues" evidence="5">
    <location>
        <begin position="120"/>
        <end position="129"/>
    </location>
</feature>
<proteinExistence type="predicted"/>
<evidence type="ECO:0000256" key="2">
    <source>
        <dbReference type="ARBA" id="ARBA00022771"/>
    </source>
</evidence>
<organism evidence="7 8">
    <name type="scientific">Chlamydomonas eustigma</name>
    <dbReference type="NCBI Taxonomy" id="1157962"/>
    <lineage>
        <taxon>Eukaryota</taxon>
        <taxon>Viridiplantae</taxon>
        <taxon>Chlorophyta</taxon>
        <taxon>core chlorophytes</taxon>
        <taxon>Chlorophyceae</taxon>
        <taxon>CS clade</taxon>
        <taxon>Chlamydomonadales</taxon>
        <taxon>Chlamydomonadaceae</taxon>
        <taxon>Chlamydomonas</taxon>
    </lineage>
</organism>
<dbReference type="SMART" id="SM00184">
    <property type="entry name" value="RING"/>
    <property type="match status" value="1"/>
</dbReference>
<keyword evidence="2 4" id="KW-0863">Zinc-finger</keyword>
<evidence type="ECO:0000256" key="3">
    <source>
        <dbReference type="ARBA" id="ARBA00022833"/>
    </source>
</evidence>
<dbReference type="Gene3D" id="3.30.40.10">
    <property type="entry name" value="Zinc/RING finger domain, C3HC4 (zinc finger)"/>
    <property type="match status" value="1"/>
</dbReference>
<dbReference type="InterPro" id="IPR001841">
    <property type="entry name" value="Znf_RING"/>
</dbReference>
<dbReference type="PROSITE" id="PS00518">
    <property type="entry name" value="ZF_RING_1"/>
    <property type="match status" value="1"/>
</dbReference>
<evidence type="ECO:0000313" key="7">
    <source>
        <dbReference type="EMBL" id="GAX77283.1"/>
    </source>
</evidence>
<evidence type="ECO:0000256" key="5">
    <source>
        <dbReference type="SAM" id="MobiDB-lite"/>
    </source>
</evidence>
<name>A0A250X2G7_9CHLO</name>
<keyword evidence="8" id="KW-1185">Reference proteome</keyword>
<evidence type="ECO:0000259" key="6">
    <source>
        <dbReference type="PROSITE" id="PS50089"/>
    </source>
</evidence>
<feature type="region of interest" description="Disordered" evidence="5">
    <location>
        <begin position="100"/>
        <end position="150"/>
    </location>
</feature>
<dbReference type="GO" id="GO:0008270">
    <property type="term" value="F:zinc ion binding"/>
    <property type="evidence" value="ECO:0007669"/>
    <property type="project" value="UniProtKB-KW"/>
</dbReference>
<dbReference type="SUPFAM" id="SSF57850">
    <property type="entry name" value="RING/U-box"/>
    <property type="match status" value="1"/>
</dbReference>
<evidence type="ECO:0000313" key="8">
    <source>
        <dbReference type="Proteomes" id="UP000232323"/>
    </source>
</evidence>
<dbReference type="Proteomes" id="UP000232323">
    <property type="component" value="Unassembled WGS sequence"/>
</dbReference>
<reference evidence="7 8" key="1">
    <citation type="submission" date="2017-08" db="EMBL/GenBank/DDBJ databases">
        <title>Acidophilic green algal genome provides insights into adaptation to an acidic environment.</title>
        <authorList>
            <person name="Hirooka S."/>
            <person name="Hirose Y."/>
            <person name="Kanesaki Y."/>
            <person name="Higuchi S."/>
            <person name="Fujiwara T."/>
            <person name="Onuma R."/>
            <person name="Era A."/>
            <person name="Ohbayashi R."/>
            <person name="Uzuka A."/>
            <person name="Nozaki H."/>
            <person name="Yoshikawa H."/>
            <person name="Miyagishima S.Y."/>
        </authorList>
    </citation>
    <scope>NUCLEOTIDE SEQUENCE [LARGE SCALE GENOMIC DNA]</scope>
    <source>
        <strain evidence="7 8">NIES-2499</strain>
    </source>
</reference>
<dbReference type="EMBL" id="BEGY01000023">
    <property type="protein sequence ID" value="GAX77283.1"/>
    <property type="molecule type" value="Genomic_DNA"/>
</dbReference>
<keyword evidence="3" id="KW-0862">Zinc</keyword>
<dbReference type="Pfam" id="PF13920">
    <property type="entry name" value="zf-C3HC4_3"/>
    <property type="match status" value="1"/>
</dbReference>
<protein>
    <recommendedName>
        <fullName evidence="6">RING-type domain-containing protein</fullName>
    </recommendedName>
</protein>